<name>A0A2W1BNW2_HELAM</name>
<dbReference type="EMBL" id="KZ150000">
    <property type="protein sequence ID" value="PZC75324.1"/>
    <property type="molecule type" value="Genomic_DNA"/>
</dbReference>
<organism evidence="1 2">
    <name type="scientific">Helicoverpa armigera</name>
    <name type="common">Cotton bollworm</name>
    <name type="synonym">Heliothis armigera</name>
    <dbReference type="NCBI Taxonomy" id="29058"/>
    <lineage>
        <taxon>Eukaryota</taxon>
        <taxon>Metazoa</taxon>
        <taxon>Ecdysozoa</taxon>
        <taxon>Arthropoda</taxon>
        <taxon>Hexapoda</taxon>
        <taxon>Insecta</taxon>
        <taxon>Pterygota</taxon>
        <taxon>Neoptera</taxon>
        <taxon>Endopterygota</taxon>
        <taxon>Lepidoptera</taxon>
        <taxon>Glossata</taxon>
        <taxon>Ditrysia</taxon>
        <taxon>Noctuoidea</taxon>
        <taxon>Noctuidae</taxon>
        <taxon>Heliothinae</taxon>
        <taxon>Helicoverpa</taxon>
    </lineage>
</organism>
<gene>
    <name evidence="1" type="primary">HaOG206463</name>
    <name evidence="1" type="ORF">B5X24_HaOG206463</name>
</gene>
<evidence type="ECO:0000313" key="1">
    <source>
        <dbReference type="EMBL" id="PZC75324.1"/>
    </source>
</evidence>
<keyword evidence="2" id="KW-1185">Reference proteome</keyword>
<dbReference type="AlphaFoldDB" id="A0A2W1BNW2"/>
<evidence type="ECO:0000313" key="2">
    <source>
        <dbReference type="Proteomes" id="UP000249218"/>
    </source>
</evidence>
<accession>A0A2W1BNW2</accession>
<dbReference type="Proteomes" id="UP000249218">
    <property type="component" value="Unassembled WGS sequence"/>
</dbReference>
<sequence>MWHAANYKNIWPFFKIHVTYIRSDTYIQETIIEPILRKTVTYKLRTFTLQRFSSSKTFDPGELSVRTENNLLLTIILSETRLQAIVVIKLHVLVDSQA</sequence>
<protein>
    <submittedName>
        <fullName evidence="1">Uncharacterized protein</fullName>
    </submittedName>
</protein>
<reference evidence="1 2" key="1">
    <citation type="journal article" date="2017" name="BMC Biol.">
        <title>Genomic innovations, transcriptional plasticity and gene loss underlying the evolution and divergence of two highly polyphagous and invasive Helicoverpa pest species.</title>
        <authorList>
            <person name="Pearce S.L."/>
            <person name="Clarke D.F."/>
            <person name="East P.D."/>
            <person name="Elfekih S."/>
            <person name="Gordon K.H."/>
            <person name="Jermiin L.S."/>
            <person name="McGaughran A."/>
            <person name="Oakeshott J.G."/>
            <person name="Papanikolaou A."/>
            <person name="Perera O.P."/>
            <person name="Rane R.V."/>
            <person name="Richards S."/>
            <person name="Tay W.T."/>
            <person name="Walsh T.K."/>
            <person name="Anderson A."/>
            <person name="Anderson C.J."/>
            <person name="Asgari S."/>
            <person name="Board P.G."/>
            <person name="Bretschneider A."/>
            <person name="Campbell P.M."/>
            <person name="Chertemps T."/>
            <person name="Christeller J.T."/>
            <person name="Coppin C.W."/>
            <person name="Downes S.J."/>
            <person name="Duan G."/>
            <person name="Farnsworth C.A."/>
            <person name="Good R.T."/>
            <person name="Han L.B."/>
            <person name="Han Y.C."/>
            <person name="Hatje K."/>
            <person name="Horne I."/>
            <person name="Huang Y.P."/>
            <person name="Hughes D.S."/>
            <person name="Jacquin-Joly E."/>
            <person name="James W."/>
            <person name="Jhangiani S."/>
            <person name="Kollmar M."/>
            <person name="Kuwar S.S."/>
            <person name="Li S."/>
            <person name="Liu N.Y."/>
            <person name="Maibeche M.T."/>
            <person name="Miller J.R."/>
            <person name="Montagne N."/>
            <person name="Perry T."/>
            <person name="Qu J."/>
            <person name="Song S.V."/>
            <person name="Sutton G.G."/>
            <person name="Vogel H."/>
            <person name="Walenz B.P."/>
            <person name="Xu W."/>
            <person name="Zhang H.J."/>
            <person name="Zou Z."/>
            <person name="Batterham P."/>
            <person name="Edwards O.R."/>
            <person name="Feyereisen R."/>
            <person name="Gibbs R.A."/>
            <person name="Heckel D.G."/>
            <person name="McGrath A."/>
            <person name="Robin C."/>
            <person name="Scherer S.E."/>
            <person name="Worley K.C."/>
            <person name="Wu Y.D."/>
        </authorList>
    </citation>
    <scope>NUCLEOTIDE SEQUENCE [LARGE SCALE GENOMIC DNA]</scope>
    <source>
        <strain evidence="1">Harm_GR_Male_#8</strain>
        <tissue evidence="1">Whole organism</tissue>
    </source>
</reference>
<proteinExistence type="predicted"/>